<feature type="region of interest" description="Disordered" evidence="2">
    <location>
        <begin position="1"/>
        <end position="20"/>
    </location>
</feature>
<dbReference type="GO" id="GO:0006511">
    <property type="term" value="P:ubiquitin-dependent protein catabolic process"/>
    <property type="evidence" value="ECO:0007669"/>
    <property type="project" value="TreeGrafter"/>
</dbReference>
<protein>
    <recommendedName>
        <fullName evidence="3">RING-type domain-containing protein</fullName>
    </recommendedName>
</protein>
<accession>V7AL03</accession>
<dbReference type="Proteomes" id="UP000000226">
    <property type="component" value="Chromosome 11"/>
</dbReference>
<evidence type="ECO:0000313" key="5">
    <source>
        <dbReference type="Proteomes" id="UP000000226"/>
    </source>
</evidence>
<keyword evidence="1" id="KW-0479">Metal-binding</keyword>
<evidence type="ECO:0000256" key="1">
    <source>
        <dbReference type="PROSITE-ProRule" id="PRU00175"/>
    </source>
</evidence>
<dbReference type="GO" id="GO:0061630">
    <property type="term" value="F:ubiquitin protein ligase activity"/>
    <property type="evidence" value="ECO:0007669"/>
    <property type="project" value="TreeGrafter"/>
</dbReference>
<dbReference type="eggNOG" id="KOG0800">
    <property type="taxonomic scope" value="Eukaryota"/>
</dbReference>
<evidence type="ECO:0000259" key="3">
    <source>
        <dbReference type="PROSITE" id="PS50089"/>
    </source>
</evidence>
<sequence length="264" mass="30621">MSRHRQNFTPLPRQRGFRSYDGSTYNHHESNEVPVFYRSNSAHATDERTADVIPRQRVWEFRHPVGFQHSIPYFPAAAAPRRQQIHIHNEDMVRLRDIFLQPPSRYTFQTTTQAPPVVEISKSTALSKLKKVVYDHHPPLKRYATNLGLYYRNNAEEKPLKEKEKEKDEDGKRCAICLEDFKTGEEVMLTRCKHMFHEDCIVPWLTTKGQCPVCRFVICEMGCGNPSSFNNNDLATLESNNLVNGEFFSVLRAMDEAFQLGSRT</sequence>
<gene>
    <name evidence="4" type="ORF">PHAVU_011G126500g</name>
</gene>
<keyword evidence="1" id="KW-0863">Zinc-finger</keyword>
<reference evidence="5" key="1">
    <citation type="journal article" date="2014" name="Nat. Genet.">
        <title>A reference genome for common bean and genome-wide analysis of dual domestications.</title>
        <authorList>
            <person name="Schmutz J."/>
            <person name="McClean P.E."/>
            <person name="Mamidi S."/>
            <person name="Wu G.A."/>
            <person name="Cannon S.B."/>
            <person name="Grimwood J."/>
            <person name="Jenkins J."/>
            <person name="Shu S."/>
            <person name="Song Q."/>
            <person name="Chavarro C."/>
            <person name="Torres-Torres M."/>
            <person name="Geffroy V."/>
            <person name="Moghaddam S.M."/>
            <person name="Gao D."/>
            <person name="Abernathy B."/>
            <person name="Barry K."/>
            <person name="Blair M."/>
            <person name="Brick M.A."/>
            <person name="Chovatia M."/>
            <person name="Gepts P."/>
            <person name="Goodstein D.M."/>
            <person name="Gonzales M."/>
            <person name="Hellsten U."/>
            <person name="Hyten D.L."/>
            <person name="Jia G."/>
            <person name="Kelly J.D."/>
            <person name="Kudrna D."/>
            <person name="Lee R."/>
            <person name="Richard M.M."/>
            <person name="Miklas P.N."/>
            <person name="Osorno J.M."/>
            <person name="Rodrigues J."/>
            <person name="Thareau V."/>
            <person name="Urrea C.A."/>
            <person name="Wang M."/>
            <person name="Yu Y."/>
            <person name="Zhang M."/>
            <person name="Wing R.A."/>
            <person name="Cregan P.B."/>
            <person name="Rokhsar D.S."/>
            <person name="Jackson S.A."/>
        </authorList>
    </citation>
    <scope>NUCLEOTIDE SEQUENCE [LARGE SCALE GENOMIC DNA]</scope>
    <source>
        <strain evidence="5">cv. G19833</strain>
    </source>
</reference>
<dbReference type="InterPro" id="IPR051826">
    <property type="entry name" value="E3_ubiquitin-ligase_domain"/>
</dbReference>
<dbReference type="EMBL" id="CM002298">
    <property type="protein sequence ID" value="ESW04806.1"/>
    <property type="molecule type" value="Genomic_DNA"/>
</dbReference>
<evidence type="ECO:0000256" key="2">
    <source>
        <dbReference type="SAM" id="MobiDB-lite"/>
    </source>
</evidence>
<dbReference type="Pfam" id="PF13639">
    <property type="entry name" value="zf-RING_2"/>
    <property type="match status" value="1"/>
</dbReference>
<dbReference type="AlphaFoldDB" id="V7AL03"/>
<proteinExistence type="predicted"/>
<dbReference type="InterPro" id="IPR013083">
    <property type="entry name" value="Znf_RING/FYVE/PHD"/>
</dbReference>
<dbReference type="SUPFAM" id="SSF57850">
    <property type="entry name" value="RING/U-box"/>
    <property type="match status" value="1"/>
</dbReference>
<dbReference type="PANTHER" id="PTHR22765:SF396">
    <property type="entry name" value="RING_U-BOX SUPERFAMILY PROTEIN"/>
    <property type="match status" value="1"/>
</dbReference>
<evidence type="ECO:0000313" key="4">
    <source>
        <dbReference type="EMBL" id="ESW04806.1"/>
    </source>
</evidence>
<dbReference type="FunFam" id="3.30.40.10:FF:000468">
    <property type="entry name" value="RING/U-box superfamily protein"/>
    <property type="match status" value="1"/>
</dbReference>
<feature type="domain" description="RING-type" evidence="3">
    <location>
        <begin position="174"/>
        <end position="215"/>
    </location>
</feature>
<dbReference type="Gene3D" id="3.30.40.10">
    <property type="entry name" value="Zinc/RING finger domain, C3HC4 (zinc finger)"/>
    <property type="match status" value="1"/>
</dbReference>
<dbReference type="GO" id="GO:0008270">
    <property type="term" value="F:zinc ion binding"/>
    <property type="evidence" value="ECO:0007669"/>
    <property type="project" value="UniProtKB-KW"/>
</dbReference>
<dbReference type="PROSITE" id="PS50089">
    <property type="entry name" value="ZF_RING_2"/>
    <property type="match status" value="1"/>
</dbReference>
<keyword evidence="5" id="KW-1185">Reference proteome</keyword>
<dbReference type="OrthoDB" id="8062037at2759"/>
<dbReference type="Gramene" id="ESW04806">
    <property type="protein sequence ID" value="ESW04806"/>
    <property type="gene ID" value="PHAVU_011G126500g"/>
</dbReference>
<name>V7AL03_PHAVU</name>
<dbReference type="PANTHER" id="PTHR22765">
    <property type="entry name" value="RING FINGER AND PROTEASE ASSOCIATED DOMAIN-CONTAINING"/>
    <property type="match status" value="1"/>
</dbReference>
<dbReference type="InterPro" id="IPR001841">
    <property type="entry name" value="Znf_RING"/>
</dbReference>
<organism evidence="4 5">
    <name type="scientific">Phaseolus vulgaris</name>
    <name type="common">Kidney bean</name>
    <name type="synonym">French bean</name>
    <dbReference type="NCBI Taxonomy" id="3885"/>
    <lineage>
        <taxon>Eukaryota</taxon>
        <taxon>Viridiplantae</taxon>
        <taxon>Streptophyta</taxon>
        <taxon>Embryophyta</taxon>
        <taxon>Tracheophyta</taxon>
        <taxon>Spermatophyta</taxon>
        <taxon>Magnoliopsida</taxon>
        <taxon>eudicotyledons</taxon>
        <taxon>Gunneridae</taxon>
        <taxon>Pentapetalae</taxon>
        <taxon>rosids</taxon>
        <taxon>fabids</taxon>
        <taxon>Fabales</taxon>
        <taxon>Fabaceae</taxon>
        <taxon>Papilionoideae</taxon>
        <taxon>50 kb inversion clade</taxon>
        <taxon>NPAAA clade</taxon>
        <taxon>indigoferoid/millettioid clade</taxon>
        <taxon>Phaseoleae</taxon>
        <taxon>Phaseolus</taxon>
    </lineage>
</organism>
<keyword evidence="1" id="KW-0862">Zinc</keyword>
<dbReference type="SMART" id="SM00184">
    <property type="entry name" value="RING"/>
    <property type="match status" value="1"/>
</dbReference>
<dbReference type="STRING" id="3885.V7AL03"/>